<dbReference type="AlphaFoldDB" id="A0A401URJ1"/>
<protein>
    <recommendedName>
        <fullName evidence="2">TerD domain-containing protein</fullName>
    </recommendedName>
</protein>
<sequence length="398" mass="42425">MIQELKTGGNTSLSSSKGSVIVTHDIDKNIDVSLTAFLVTDAGKVLGDSGIVFYNQMEGPNGIATFIPSVDSGSTKTHKIDFDLSKSSGGITKIAVTLTEGNNTGFASVKNLKAEIQVGSDVIQLIPSSFTTENGIVVTELYLRSGSAKAKAVWKGFAAGLDGLCLNYGVEVEAEEKQPVQPVKSVVNLKKTSGKVNLSKGEKPILIEKTTQITASVSWDSGTDYDIYALVYTKYGKQIDVAMFGAKGVPVLQNFDNGTVEHMGDVGRGKKLGWGKAKKEASKTETIKIRFNEDIIAVVPVAYSAQSNGSGSFHKYKVSMCIDNNAGTEVTISAENANNNNGIYTCVPGMLLNTPEGVIIKPIEMYSTQGSENRPKLVEGADGNIEIVMDKGPKNNYK</sequence>
<dbReference type="InterPro" id="IPR051324">
    <property type="entry name" value="Stress/Tellurium_Resist"/>
</dbReference>
<name>A0A401URJ1_9CLOT</name>
<dbReference type="CDD" id="cd06974">
    <property type="entry name" value="TerD_like"/>
    <property type="match status" value="1"/>
</dbReference>
<dbReference type="OrthoDB" id="5756874at2"/>
<organism evidence="3 4">
    <name type="scientific">Clostridium tagluense</name>
    <dbReference type="NCBI Taxonomy" id="360422"/>
    <lineage>
        <taxon>Bacteria</taxon>
        <taxon>Bacillati</taxon>
        <taxon>Bacillota</taxon>
        <taxon>Clostridia</taxon>
        <taxon>Eubacteriales</taxon>
        <taxon>Clostridiaceae</taxon>
        <taxon>Clostridium</taxon>
    </lineage>
</organism>
<gene>
    <name evidence="3" type="ORF">Ctaglu_37780</name>
</gene>
<dbReference type="EMBL" id="BHYK01000027">
    <property type="protein sequence ID" value="GCD12155.1"/>
    <property type="molecule type" value="Genomic_DNA"/>
</dbReference>
<dbReference type="Pfam" id="PF02342">
    <property type="entry name" value="TerD"/>
    <property type="match status" value="1"/>
</dbReference>
<keyword evidence="4" id="KW-1185">Reference proteome</keyword>
<feature type="domain" description="TerD" evidence="2">
    <location>
        <begin position="1"/>
        <end position="168"/>
    </location>
</feature>
<accession>A0A401URJ1</accession>
<dbReference type="RefSeq" id="WP_125004615.1">
    <property type="nucleotide sequence ID" value="NZ_BHYK01000027.1"/>
</dbReference>
<dbReference type="PANTHER" id="PTHR32097">
    <property type="entry name" value="CAMP-BINDING PROTEIN 1-RELATED"/>
    <property type="match status" value="1"/>
</dbReference>
<dbReference type="InterPro" id="IPR003325">
    <property type="entry name" value="TerD"/>
</dbReference>
<comment type="caution">
    <text evidence="3">The sequence shown here is derived from an EMBL/GenBank/DDBJ whole genome shotgun (WGS) entry which is preliminary data.</text>
</comment>
<reference evidence="3 4" key="1">
    <citation type="submission" date="2018-11" db="EMBL/GenBank/DDBJ databases">
        <title>Genome sequencing and assembly of Clostridium tagluense strain A121.</title>
        <authorList>
            <person name="Murakami T."/>
            <person name="Segawa T."/>
            <person name="Shcherbakova V.A."/>
            <person name="Mori H."/>
            <person name="Yoshimura Y."/>
        </authorList>
    </citation>
    <scope>NUCLEOTIDE SEQUENCE [LARGE SCALE GENOMIC DNA]</scope>
    <source>
        <strain evidence="3 4">A121</strain>
    </source>
</reference>
<comment type="similarity">
    <text evidence="1">Belongs to the CAPAB/TerDEXZ family.</text>
</comment>
<evidence type="ECO:0000313" key="4">
    <source>
        <dbReference type="Proteomes" id="UP000287872"/>
    </source>
</evidence>
<proteinExistence type="inferred from homology"/>
<dbReference type="Proteomes" id="UP000287872">
    <property type="component" value="Unassembled WGS sequence"/>
</dbReference>
<dbReference type="PANTHER" id="PTHR32097:SF4">
    <property type="entry name" value="GENERAL STRESS PROTEIN 16U"/>
    <property type="match status" value="1"/>
</dbReference>
<evidence type="ECO:0000313" key="3">
    <source>
        <dbReference type="EMBL" id="GCD12155.1"/>
    </source>
</evidence>
<evidence type="ECO:0000256" key="1">
    <source>
        <dbReference type="ARBA" id="ARBA00008775"/>
    </source>
</evidence>
<evidence type="ECO:0000259" key="2">
    <source>
        <dbReference type="Pfam" id="PF02342"/>
    </source>
</evidence>
<dbReference type="Gene3D" id="2.60.60.30">
    <property type="entry name" value="sav2460 like domains"/>
    <property type="match status" value="2"/>
</dbReference>